<name>A0A382JWA8_9ZZZZ</name>
<dbReference type="EMBL" id="UINC01076247">
    <property type="protein sequence ID" value="SVC15237.1"/>
    <property type="molecule type" value="Genomic_DNA"/>
</dbReference>
<feature type="non-terminal residue" evidence="1">
    <location>
        <position position="70"/>
    </location>
</feature>
<evidence type="ECO:0000313" key="1">
    <source>
        <dbReference type="EMBL" id="SVC15237.1"/>
    </source>
</evidence>
<protein>
    <submittedName>
        <fullName evidence="1">Uncharacterized protein</fullName>
    </submittedName>
</protein>
<dbReference type="AlphaFoldDB" id="A0A382JWA8"/>
<gene>
    <name evidence="1" type="ORF">METZ01_LOCUS268091</name>
</gene>
<dbReference type="InterPro" id="IPR046150">
    <property type="entry name" value="DUF6152"/>
</dbReference>
<sequence length="70" mass="8084">MRFILATTFVLLVSISAYSHHSRTYFQLDVEARVTGTGTQVKWRNPHVRYVLTRANKQGQMETWALDGQT</sequence>
<organism evidence="1">
    <name type="scientific">marine metagenome</name>
    <dbReference type="NCBI Taxonomy" id="408172"/>
    <lineage>
        <taxon>unclassified sequences</taxon>
        <taxon>metagenomes</taxon>
        <taxon>ecological metagenomes</taxon>
    </lineage>
</organism>
<dbReference type="Pfam" id="PF19649">
    <property type="entry name" value="DUF6152"/>
    <property type="match status" value="1"/>
</dbReference>
<proteinExistence type="predicted"/>
<reference evidence="1" key="1">
    <citation type="submission" date="2018-05" db="EMBL/GenBank/DDBJ databases">
        <authorList>
            <person name="Lanie J.A."/>
            <person name="Ng W.-L."/>
            <person name="Kazmierczak K.M."/>
            <person name="Andrzejewski T.M."/>
            <person name="Davidsen T.M."/>
            <person name="Wayne K.J."/>
            <person name="Tettelin H."/>
            <person name="Glass J.I."/>
            <person name="Rusch D."/>
            <person name="Podicherti R."/>
            <person name="Tsui H.-C.T."/>
            <person name="Winkler M.E."/>
        </authorList>
    </citation>
    <scope>NUCLEOTIDE SEQUENCE</scope>
</reference>
<accession>A0A382JWA8</accession>